<dbReference type="AlphaFoldDB" id="A0A2I7N497"/>
<keyword evidence="5 11" id="KW-0436">Ligase</keyword>
<dbReference type="OrthoDB" id="9775440at2"/>
<gene>
    <name evidence="11" type="primary">glyS</name>
    <name evidence="13" type="ORF">CUN60_01515</name>
</gene>
<dbReference type="GO" id="GO:0005829">
    <property type="term" value="C:cytosol"/>
    <property type="evidence" value="ECO:0007669"/>
    <property type="project" value="TreeGrafter"/>
</dbReference>
<comment type="subcellular location">
    <subcellularLocation>
        <location evidence="1 11">Cytoplasm</location>
    </subcellularLocation>
</comment>
<evidence type="ECO:0000256" key="1">
    <source>
        <dbReference type="ARBA" id="ARBA00004496"/>
    </source>
</evidence>
<evidence type="ECO:0000259" key="12">
    <source>
        <dbReference type="Pfam" id="PF05746"/>
    </source>
</evidence>
<accession>A0A2I7N497</accession>
<evidence type="ECO:0000256" key="8">
    <source>
        <dbReference type="ARBA" id="ARBA00022917"/>
    </source>
</evidence>
<dbReference type="EMBL" id="CP024847">
    <property type="protein sequence ID" value="AUR51035.1"/>
    <property type="molecule type" value="Genomic_DNA"/>
</dbReference>
<dbReference type="InterPro" id="IPR015944">
    <property type="entry name" value="Gly-tRNA-synth_bsu"/>
</dbReference>
<dbReference type="PROSITE" id="PS50861">
    <property type="entry name" value="AA_TRNA_LIGASE_II_GLYAB"/>
    <property type="match status" value="1"/>
</dbReference>
<dbReference type="SUPFAM" id="SSF109604">
    <property type="entry name" value="HD-domain/PDEase-like"/>
    <property type="match status" value="1"/>
</dbReference>
<dbReference type="GO" id="GO:0005524">
    <property type="term" value="F:ATP binding"/>
    <property type="evidence" value="ECO:0007669"/>
    <property type="project" value="UniProtKB-UniRule"/>
</dbReference>
<dbReference type="HAMAP" id="MF_00255">
    <property type="entry name" value="Gly_tRNA_synth_beta"/>
    <property type="match status" value="1"/>
</dbReference>
<keyword evidence="14" id="KW-1185">Reference proteome</keyword>
<feature type="domain" description="DALR anticodon binding" evidence="12">
    <location>
        <begin position="590"/>
        <end position="683"/>
    </location>
</feature>
<proteinExistence type="inferred from homology"/>
<dbReference type="PRINTS" id="PR01045">
    <property type="entry name" value="TRNASYNTHGB"/>
</dbReference>
<dbReference type="GO" id="GO:0006426">
    <property type="term" value="P:glycyl-tRNA aminoacylation"/>
    <property type="evidence" value="ECO:0007669"/>
    <property type="project" value="UniProtKB-UniRule"/>
</dbReference>
<name>A0A2I7N497_9NEIS</name>
<dbReference type="KEGG" id="nba:CUN60_01515"/>
<evidence type="ECO:0000256" key="3">
    <source>
        <dbReference type="ARBA" id="ARBA00011209"/>
    </source>
</evidence>
<keyword evidence="6 11" id="KW-0547">Nucleotide-binding</keyword>
<keyword evidence="8 11" id="KW-0648">Protein biosynthesis</keyword>
<evidence type="ECO:0000256" key="5">
    <source>
        <dbReference type="ARBA" id="ARBA00022598"/>
    </source>
</evidence>
<dbReference type="GO" id="GO:0006420">
    <property type="term" value="P:arginyl-tRNA aminoacylation"/>
    <property type="evidence" value="ECO:0007669"/>
    <property type="project" value="InterPro"/>
</dbReference>
<dbReference type="PANTHER" id="PTHR30075">
    <property type="entry name" value="GLYCYL-TRNA SYNTHETASE"/>
    <property type="match status" value="1"/>
</dbReference>
<dbReference type="GO" id="GO:0004820">
    <property type="term" value="F:glycine-tRNA ligase activity"/>
    <property type="evidence" value="ECO:0007669"/>
    <property type="project" value="UniProtKB-UniRule"/>
</dbReference>
<evidence type="ECO:0000256" key="4">
    <source>
        <dbReference type="ARBA" id="ARBA00022490"/>
    </source>
</evidence>
<evidence type="ECO:0000256" key="6">
    <source>
        <dbReference type="ARBA" id="ARBA00022741"/>
    </source>
</evidence>
<evidence type="ECO:0000256" key="7">
    <source>
        <dbReference type="ARBA" id="ARBA00022840"/>
    </source>
</evidence>
<evidence type="ECO:0000256" key="11">
    <source>
        <dbReference type="HAMAP-Rule" id="MF_00255"/>
    </source>
</evidence>
<dbReference type="NCBIfam" id="TIGR00211">
    <property type="entry name" value="glyS"/>
    <property type="match status" value="1"/>
</dbReference>
<dbReference type="EC" id="6.1.1.14" evidence="11"/>
<keyword evidence="9 11" id="KW-0030">Aminoacyl-tRNA synthetase</keyword>
<dbReference type="Pfam" id="PF05746">
    <property type="entry name" value="DALR_1"/>
    <property type="match status" value="1"/>
</dbReference>
<evidence type="ECO:0000313" key="13">
    <source>
        <dbReference type="EMBL" id="AUR51035.1"/>
    </source>
</evidence>
<protein>
    <recommendedName>
        <fullName evidence="11">Glycine--tRNA ligase beta subunit</fullName>
        <ecNumber evidence="11">6.1.1.14</ecNumber>
    </recommendedName>
    <alternativeName>
        <fullName evidence="11">Glycyl-tRNA synthetase beta subunit</fullName>
        <shortName evidence="11">GlyRS</shortName>
    </alternativeName>
</protein>
<dbReference type="InterPro" id="IPR008909">
    <property type="entry name" value="DALR_anticod-bd"/>
</dbReference>
<keyword evidence="7 11" id="KW-0067">ATP-binding</keyword>
<evidence type="ECO:0000256" key="2">
    <source>
        <dbReference type="ARBA" id="ARBA00008226"/>
    </source>
</evidence>
<dbReference type="Proteomes" id="UP000236655">
    <property type="component" value="Chromosome"/>
</dbReference>
<dbReference type="Pfam" id="PF02092">
    <property type="entry name" value="tRNA_synt_2f"/>
    <property type="match status" value="1"/>
</dbReference>
<evidence type="ECO:0000313" key="14">
    <source>
        <dbReference type="Proteomes" id="UP000236655"/>
    </source>
</evidence>
<reference evidence="14" key="1">
    <citation type="submission" date="2017-11" db="EMBL/GenBank/DDBJ databases">
        <authorList>
            <person name="Chan K.G."/>
            <person name="Lee L.S."/>
        </authorList>
    </citation>
    <scope>NUCLEOTIDE SEQUENCE [LARGE SCALE GENOMIC DNA]</scope>
    <source>
        <strain evidence="14">DSM 100970</strain>
    </source>
</reference>
<comment type="catalytic activity">
    <reaction evidence="10 11">
        <text>tRNA(Gly) + glycine + ATP = glycyl-tRNA(Gly) + AMP + diphosphate</text>
        <dbReference type="Rhea" id="RHEA:16013"/>
        <dbReference type="Rhea" id="RHEA-COMP:9664"/>
        <dbReference type="Rhea" id="RHEA-COMP:9683"/>
        <dbReference type="ChEBI" id="CHEBI:30616"/>
        <dbReference type="ChEBI" id="CHEBI:33019"/>
        <dbReference type="ChEBI" id="CHEBI:57305"/>
        <dbReference type="ChEBI" id="CHEBI:78442"/>
        <dbReference type="ChEBI" id="CHEBI:78522"/>
        <dbReference type="ChEBI" id="CHEBI:456215"/>
        <dbReference type="EC" id="6.1.1.14"/>
    </reaction>
</comment>
<dbReference type="InterPro" id="IPR006194">
    <property type="entry name" value="Gly-tRNA-synth_heterodimer"/>
</dbReference>
<comment type="similarity">
    <text evidence="2 11">Belongs to the class-II aminoacyl-tRNA synthetase family.</text>
</comment>
<sequence>MTNLSGTLLIEFLTEELPPINLEQNIGNPFAESIREQIAGFLHDDSSLKVIVAPRRFGCVINGVNSIQKDQTLLRKGPAISMGLKDGNPQPALLGFAKSCGTDWQNLEQRDDGYFYFTSLVKGKSLDEVLPETILNGLKKVQIAKGMRWGDNDFTFVRPVHGLTVMFNDKVIDCAALGVKSHNETNGHRFMSKESVIFADASEYFTKLEASGKVIAEFNARKKLISEGLTAKASELGFTISPIDGLIDEVTALVEWPEILVGEFDKKFLNVPQECLILSMAKNQKYFALLDNNGKLTNKFLFVSNLISKDPQVIIEGNQKVLSARLADAEFFFEFDKRTPLKEFVSKMAKVVYHNKLGSQLERIKRLQQIAAGIASSLGVDENLASHTAYLLKADLATEMVGEFPELQGIMGKYYAEFNRETQEVANAIEKHYYPRFSGDDLPDSNLAIVMSLADKLETLVGIWGIGLIPTGDKDPYALRRAALGIVRILLKHKIDLKSLLEITFSAFKDKNFDAKIIAELYEFILQRAENYLTSVGGYSTPVVRAALKSLSYQFKRDDLGIDKSLTRLDKLLPYLSDLGQDTKATELIQANKRIKNILEKNVSTELGEPSSSISEKNQYDEKLFEFLFKFNQNAAIDEEYKNYFNGLLKAGPILAAFFENVMVMDENSDIRNNRLALLQAAQVRFNYICNFAELS</sequence>
<dbReference type="PANTHER" id="PTHR30075:SF2">
    <property type="entry name" value="GLYCINE--TRNA LIGASE, CHLOROPLASTIC_MITOCHONDRIAL 2"/>
    <property type="match status" value="1"/>
</dbReference>
<evidence type="ECO:0000256" key="9">
    <source>
        <dbReference type="ARBA" id="ARBA00023146"/>
    </source>
</evidence>
<organism evidence="13 14">
    <name type="scientific">Aquella oligotrophica</name>
    <dbReference type="NCBI Taxonomy" id="2067065"/>
    <lineage>
        <taxon>Bacteria</taxon>
        <taxon>Pseudomonadati</taxon>
        <taxon>Pseudomonadota</taxon>
        <taxon>Betaproteobacteria</taxon>
        <taxon>Neisseriales</taxon>
        <taxon>Neisseriaceae</taxon>
        <taxon>Aquella</taxon>
    </lineage>
</organism>
<evidence type="ECO:0000256" key="10">
    <source>
        <dbReference type="ARBA" id="ARBA00047937"/>
    </source>
</evidence>
<dbReference type="RefSeq" id="WP_102950335.1">
    <property type="nucleotide sequence ID" value="NZ_CP024847.1"/>
</dbReference>
<keyword evidence="4 11" id="KW-0963">Cytoplasm</keyword>
<comment type="subunit">
    <text evidence="3 11">Tetramer of two alpha and two beta subunits.</text>
</comment>
<dbReference type="GO" id="GO:0004814">
    <property type="term" value="F:arginine-tRNA ligase activity"/>
    <property type="evidence" value="ECO:0007669"/>
    <property type="project" value="InterPro"/>
</dbReference>